<comment type="caution">
    <text evidence="1">The sequence shown here is derived from an EMBL/GenBank/DDBJ whole genome shotgun (WGS) entry which is preliminary data.</text>
</comment>
<evidence type="ECO:0000313" key="1">
    <source>
        <dbReference type="EMBL" id="KAK6740715.1"/>
    </source>
</evidence>
<sequence length="139" mass="15811">MVGGRDDERRSRGSVNDRDCDYEYPLGAEREAIEADVKQEECLRCGKCAAVNWTKIRLSSRQFPRNAGRKVRNHQSCPPLGPCSAALDDRITENGVSPSKTKELGGYFQQIYTSRLRSRAFRRFQLQLLEPLILVKYGS</sequence>
<name>A0ABR1CTD9_NECAM</name>
<organism evidence="1 2">
    <name type="scientific">Necator americanus</name>
    <name type="common">Human hookworm</name>
    <dbReference type="NCBI Taxonomy" id="51031"/>
    <lineage>
        <taxon>Eukaryota</taxon>
        <taxon>Metazoa</taxon>
        <taxon>Ecdysozoa</taxon>
        <taxon>Nematoda</taxon>
        <taxon>Chromadorea</taxon>
        <taxon>Rhabditida</taxon>
        <taxon>Rhabditina</taxon>
        <taxon>Rhabditomorpha</taxon>
        <taxon>Strongyloidea</taxon>
        <taxon>Ancylostomatidae</taxon>
        <taxon>Bunostominae</taxon>
        <taxon>Necator</taxon>
    </lineage>
</organism>
<proteinExistence type="predicted"/>
<keyword evidence="2" id="KW-1185">Reference proteome</keyword>
<gene>
    <name evidence="1" type="primary">Necator_chrIII.g9657</name>
    <name evidence="1" type="ORF">RB195_008892</name>
</gene>
<dbReference type="EMBL" id="JAVFWL010000003">
    <property type="protein sequence ID" value="KAK6740715.1"/>
    <property type="molecule type" value="Genomic_DNA"/>
</dbReference>
<evidence type="ECO:0008006" key="3">
    <source>
        <dbReference type="Google" id="ProtNLM"/>
    </source>
</evidence>
<protein>
    <recommendedName>
        <fullName evidence="3">4Fe-4S ferredoxin-type domain-containing protein</fullName>
    </recommendedName>
</protein>
<dbReference type="Proteomes" id="UP001303046">
    <property type="component" value="Unassembled WGS sequence"/>
</dbReference>
<evidence type="ECO:0000313" key="2">
    <source>
        <dbReference type="Proteomes" id="UP001303046"/>
    </source>
</evidence>
<reference evidence="1 2" key="1">
    <citation type="submission" date="2023-08" db="EMBL/GenBank/DDBJ databases">
        <title>A Necator americanus chromosomal reference genome.</title>
        <authorList>
            <person name="Ilik V."/>
            <person name="Petrzelkova K.J."/>
            <person name="Pardy F."/>
            <person name="Fuh T."/>
            <person name="Niatou-Singa F.S."/>
            <person name="Gouil Q."/>
            <person name="Baker L."/>
            <person name="Ritchie M.E."/>
            <person name="Jex A.R."/>
            <person name="Gazzola D."/>
            <person name="Li H."/>
            <person name="Toshio Fujiwara R."/>
            <person name="Zhan B."/>
            <person name="Aroian R.V."/>
            <person name="Pafco B."/>
            <person name="Schwarz E.M."/>
        </authorList>
    </citation>
    <scope>NUCLEOTIDE SEQUENCE [LARGE SCALE GENOMIC DNA]</scope>
    <source>
        <strain evidence="1 2">Aroian</strain>
        <tissue evidence="1">Whole animal</tissue>
    </source>
</reference>
<accession>A0ABR1CTD9</accession>